<dbReference type="InterPro" id="IPR003395">
    <property type="entry name" value="RecF/RecN/SMC_N"/>
</dbReference>
<evidence type="ECO:0000256" key="9">
    <source>
        <dbReference type="PIRNR" id="PIRNR003128"/>
    </source>
</evidence>
<feature type="domain" description="RecF/RecN/SMC N-terminal" evidence="10">
    <location>
        <begin position="2"/>
        <end position="508"/>
    </location>
</feature>
<dbReference type="Proteomes" id="UP001222275">
    <property type="component" value="Chromosome"/>
</dbReference>
<dbReference type="EMBL" id="CP102381">
    <property type="protein sequence ID" value="WEJ63469.1"/>
    <property type="molecule type" value="Genomic_DNA"/>
</dbReference>
<evidence type="ECO:0000256" key="5">
    <source>
        <dbReference type="ARBA" id="ARBA00022763"/>
    </source>
</evidence>
<dbReference type="NCBIfam" id="NF008121">
    <property type="entry name" value="PRK10869.1"/>
    <property type="match status" value="1"/>
</dbReference>
<evidence type="ECO:0000313" key="12">
    <source>
        <dbReference type="Proteomes" id="UP001222275"/>
    </source>
</evidence>
<dbReference type="SUPFAM" id="SSF52540">
    <property type="entry name" value="P-loop containing nucleoside triphosphate hydrolases"/>
    <property type="match status" value="2"/>
</dbReference>
<organism evidence="11 12">
    <name type="scientific">Thiomicrorhabdus lithotrophica</name>
    <dbReference type="NCBI Taxonomy" id="2949997"/>
    <lineage>
        <taxon>Bacteria</taxon>
        <taxon>Pseudomonadati</taxon>
        <taxon>Pseudomonadota</taxon>
        <taxon>Gammaproteobacteria</taxon>
        <taxon>Thiotrichales</taxon>
        <taxon>Piscirickettsiaceae</taxon>
        <taxon>Thiomicrorhabdus</taxon>
    </lineage>
</organism>
<keyword evidence="7 9" id="KW-0234">DNA repair</keyword>
<keyword evidence="12" id="KW-1185">Reference proteome</keyword>
<dbReference type="PIRSF" id="PIRSF003128">
    <property type="entry name" value="RecN"/>
    <property type="match status" value="1"/>
</dbReference>
<gene>
    <name evidence="11" type="primary">recN</name>
    <name evidence="11" type="ORF">NR989_04255</name>
</gene>
<protein>
    <recommendedName>
        <fullName evidence="3 9">DNA repair protein RecN</fullName>
    </recommendedName>
    <alternativeName>
        <fullName evidence="8 9">Recombination protein N</fullName>
    </alternativeName>
</protein>
<evidence type="ECO:0000256" key="6">
    <source>
        <dbReference type="ARBA" id="ARBA00022840"/>
    </source>
</evidence>
<evidence type="ECO:0000256" key="3">
    <source>
        <dbReference type="ARBA" id="ARBA00021315"/>
    </source>
</evidence>
<dbReference type="Pfam" id="PF02463">
    <property type="entry name" value="SMC_N"/>
    <property type="match status" value="1"/>
</dbReference>
<accession>A0ABY8CBZ7</accession>
<dbReference type="RefSeq" id="WP_275595726.1">
    <property type="nucleotide sequence ID" value="NZ_CP102381.1"/>
</dbReference>
<evidence type="ECO:0000256" key="7">
    <source>
        <dbReference type="ARBA" id="ARBA00023204"/>
    </source>
</evidence>
<keyword evidence="5 9" id="KW-0227">DNA damage</keyword>
<evidence type="ECO:0000256" key="4">
    <source>
        <dbReference type="ARBA" id="ARBA00022741"/>
    </source>
</evidence>
<evidence type="ECO:0000256" key="1">
    <source>
        <dbReference type="ARBA" id="ARBA00003618"/>
    </source>
</evidence>
<proteinExistence type="inferred from homology"/>
<keyword evidence="4" id="KW-0547">Nucleotide-binding</keyword>
<comment type="function">
    <text evidence="1 9">May be involved in recombinational repair of damaged DNA.</text>
</comment>
<sequence>MLQELSIQNLALIEKLQLQFNSGFTTLTGETGAGKSILLDALGLALGERADSSLVRHNTPKADVTALFEVENLPHVQAWLTEQELDDETQCYLRRTVTSEGRSKAYINGYPVAANQLKTLGSFLIDIHGQHEHQSLLSGNKQLELLDAYANHPKLLSQTQADFKHWQGLKRQLQQVQDEQADYQSKLELLSFQQNEFDELNPQAGEFETLSEEQSQLSHASEIKIACDKAYAQIEEEKGASDAINQAIHSLESIIEFSPSLEPLLTQLNSSLIEVQEAATEIQHHSEHIDLDPQQLSYVEERLSLLFGLAKKYNIEPEQIVEKHQQIKDDLLRLEQSDASLETLKEELNQAWLNYQKQAEALKKSRQKAAKNLSKIVTEGMQTLGMPNGLFEVSLTDSDVATAHGTDKVLFLVTANKGQPLQALAKVASGGELSRISLAIQVATSEVASLPTLIFDEVDVGIGGGIAEVVGQKMQSLGGTKQILSITHLAQVASHGHNHLHIAKQTQGDVTTTQVNRLEPAQRVEELARMLGGLTLTEQTLNHAKEMLDTAQSKTV</sequence>
<reference evidence="11 12" key="1">
    <citation type="submission" date="2022-06" db="EMBL/GenBank/DDBJ databases">
        <title>Thiomicrohabdus sp. nov, an obligately chemolithoautotrophic, sulfur-oxidizing bacterium isolated from beach of Guanyin Mountain. Amoy.</title>
        <authorList>
            <person name="Zhu H."/>
        </authorList>
    </citation>
    <scope>NUCLEOTIDE SEQUENCE [LARGE SCALE GENOMIC DNA]</scope>
    <source>
        <strain evidence="11 12">XGS-01</strain>
    </source>
</reference>
<evidence type="ECO:0000256" key="2">
    <source>
        <dbReference type="ARBA" id="ARBA00009441"/>
    </source>
</evidence>
<evidence type="ECO:0000259" key="10">
    <source>
        <dbReference type="Pfam" id="PF02463"/>
    </source>
</evidence>
<dbReference type="NCBIfam" id="TIGR00634">
    <property type="entry name" value="recN"/>
    <property type="match status" value="1"/>
</dbReference>
<dbReference type="InterPro" id="IPR004604">
    <property type="entry name" value="DNA_recomb/repair_RecN"/>
</dbReference>
<comment type="similarity">
    <text evidence="2 9">Belongs to the RecN family.</text>
</comment>
<dbReference type="CDD" id="cd03241">
    <property type="entry name" value="ABC_RecN"/>
    <property type="match status" value="2"/>
</dbReference>
<dbReference type="PANTHER" id="PTHR11059:SF0">
    <property type="entry name" value="DNA REPAIR PROTEIN RECN"/>
    <property type="match status" value="1"/>
</dbReference>
<dbReference type="InterPro" id="IPR027417">
    <property type="entry name" value="P-loop_NTPase"/>
</dbReference>
<keyword evidence="6" id="KW-0067">ATP-binding</keyword>
<dbReference type="PANTHER" id="PTHR11059">
    <property type="entry name" value="DNA REPAIR PROTEIN RECN"/>
    <property type="match status" value="1"/>
</dbReference>
<evidence type="ECO:0000256" key="8">
    <source>
        <dbReference type="ARBA" id="ARBA00033408"/>
    </source>
</evidence>
<evidence type="ECO:0000313" key="11">
    <source>
        <dbReference type="EMBL" id="WEJ63469.1"/>
    </source>
</evidence>
<dbReference type="Gene3D" id="3.40.50.300">
    <property type="entry name" value="P-loop containing nucleotide triphosphate hydrolases"/>
    <property type="match status" value="2"/>
</dbReference>
<name>A0ABY8CBZ7_9GAMM</name>